<feature type="domain" description="SLH" evidence="2">
    <location>
        <begin position="36"/>
        <end position="99"/>
    </location>
</feature>
<keyword evidence="4" id="KW-1185">Reference proteome</keyword>
<evidence type="ECO:0000313" key="4">
    <source>
        <dbReference type="Proteomes" id="UP000600565"/>
    </source>
</evidence>
<dbReference type="PANTHER" id="PTHR43308">
    <property type="entry name" value="OUTER MEMBRANE PROTEIN ALPHA-RELATED"/>
    <property type="match status" value="1"/>
</dbReference>
<keyword evidence="1" id="KW-0732">Signal</keyword>
<dbReference type="Pfam" id="PF00395">
    <property type="entry name" value="SLH"/>
    <property type="match status" value="3"/>
</dbReference>
<evidence type="ECO:0000313" key="3">
    <source>
        <dbReference type="EMBL" id="MBD8033033.1"/>
    </source>
</evidence>
<protein>
    <submittedName>
        <fullName evidence="3">S-layer homology domain-containing protein</fullName>
    </submittedName>
</protein>
<dbReference type="InterPro" id="IPR051465">
    <property type="entry name" value="Cell_Envelope_Struct_Comp"/>
</dbReference>
<evidence type="ECO:0000256" key="1">
    <source>
        <dbReference type="SAM" id="SignalP"/>
    </source>
</evidence>
<feature type="domain" description="SLH" evidence="2">
    <location>
        <begin position="154"/>
        <end position="217"/>
    </location>
</feature>
<dbReference type="PROSITE" id="PS51272">
    <property type="entry name" value="SLH"/>
    <property type="match status" value="2"/>
</dbReference>
<reference evidence="3 4" key="1">
    <citation type="submission" date="2020-08" db="EMBL/GenBank/DDBJ databases">
        <title>A Genomic Blueprint of the Chicken Gut Microbiome.</title>
        <authorList>
            <person name="Gilroy R."/>
            <person name="Ravi A."/>
            <person name="Getino M."/>
            <person name="Pursley I."/>
            <person name="Horton D.L."/>
            <person name="Alikhan N.-F."/>
            <person name="Baker D."/>
            <person name="Gharbi K."/>
            <person name="Hall N."/>
            <person name="Watson M."/>
            <person name="Adriaenssens E.M."/>
            <person name="Foster-Nyarko E."/>
            <person name="Jarju S."/>
            <person name="Secka A."/>
            <person name="Antonio M."/>
            <person name="Oren A."/>
            <person name="Chaudhuri R."/>
            <person name="La Ragione R.M."/>
            <person name="Hildebrand F."/>
            <person name="Pallen M.J."/>
        </authorList>
    </citation>
    <scope>NUCLEOTIDE SEQUENCE [LARGE SCALE GENOMIC DNA]</scope>
    <source>
        <strain evidence="3 4">Sa1YVA6</strain>
    </source>
</reference>
<comment type="caution">
    <text evidence="3">The sequence shown here is derived from an EMBL/GenBank/DDBJ whole genome shotgun (WGS) entry which is preliminary data.</text>
</comment>
<dbReference type="EMBL" id="JACSPW010000006">
    <property type="protein sequence ID" value="MBD8033033.1"/>
    <property type="molecule type" value="Genomic_DNA"/>
</dbReference>
<feature type="signal peptide" evidence="1">
    <location>
        <begin position="1"/>
        <end position="31"/>
    </location>
</feature>
<gene>
    <name evidence="3" type="ORF">H9632_08135</name>
</gene>
<organism evidence="3 4">
    <name type="scientific">Solibacillus merdavium</name>
    <dbReference type="NCBI Taxonomy" id="2762218"/>
    <lineage>
        <taxon>Bacteria</taxon>
        <taxon>Bacillati</taxon>
        <taxon>Bacillota</taxon>
        <taxon>Bacilli</taxon>
        <taxon>Bacillales</taxon>
        <taxon>Caryophanaceae</taxon>
        <taxon>Solibacillus</taxon>
    </lineage>
</organism>
<evidence type="ECO:0000259" key="2">
    <source>
        <dbReference type="PROSITE" id="PS51272"/>
    </source>
</evidence>
<name>A0ABR8XM65_9BACL</name>
<dbReference type="RefSeq" id="WP_191703619.1">
    <property type="nucleotide sequence ID" value="NZ_JACSPW010000006.1"/>
</dbReference>
<dbReference type="InterPro" id="IPR001119">
    <property type="entry name" value="SLH_dom"/>
</dbReference>
<feature type="chain" id="PRO_5046855903" evidence="1">
    <location>
        <begin position="32"/>
        <end position="613"/>
    </location>
</feature>
<dbReference type="Proteomes" id="UP000600565">
    <property type="component" value="Unassembled WGS sequence"/>
</dbReference>
<proteinExistence type="predicted"/>
<accession>A0ABR8XM65</accession>
<sequence length="613" mass="69555">MKSNSKRKILLMAMSMAIATPIIVTSIPLNAQANVEKGEFKDVPKSNPYHGIIKEMTKQGIISGYEDGTFKPTQQISRKHASALINRVVDLSAVKVFSRPNDLRIENPYYDDIKKLMQAGVLESDDKGLIHPDKPLTRGEMAKILSLSFGLYPNEDTKSLNDVSKELEFYVKSLINNGITTGFEDRTFRENESLSRAHFAVFMHRALKTSEAKDWELVTEEEVRAMDGEQLLKYLEPFKYSDGEYVPQGYANAEEFSEKMKPEFNKIAVLVRNSIYTGTRMSREMKQIYQFDLKKRIAQLADSTFGLPMKQTIDIINESFLEGKPISSLDVQGEKRAFVIMFDYKTVTQMQYSDSMYGEKLSPWYVGAYIKTNNLKDLSEIKVPNKKLGATGLTQSLKTQYEKAVKSNELNIEGVAKIVNNRGELFDLVMGISDKIEKSGEEVITLINLAYQTGILLESKGGDPVQYALYFDFLTGELKYAYKGEAMTSVVPDSLKTLLPTQYNSVNEIMLPKGQENVTELTRNLTINHYKIAYDNNLYNDVPVYTIKFLGNTEKGIKRHAEALKKSREEVIELYNKAFTSANVITSNPNDKVKFSLYYNYENGGVFLAYDKK</sequence>